<reference evidence="2 3" key="1">
    <citation type="submission" date="2019-12" db="EMBL/GenBank/DDBJ databases">
        <title>Genomic-based taxomic classification of the family Erythrobacteraceae.</title>
        <authorList>
            <person name="Xu L."/>
        </authorList>
    </citation>
    <scope>NUCLEOTIDE SEQUENCE [LARGE SCALE GENOMIC DNA]</scope>
    <source>
        <strain evidence="2 3">KEMB 9005-328</strain>
    </source>
</reference>
<dbReference type="InterPro" id="IPR036291">
    <property type="entry name" value="NAD(P)-bd_dom_sf"/>
</dbReference>
<evidence type="ECO:0000313" key="3">
    <source>
        <dbReference type="Proteomes" id="UP000439780"/>
    </source>
</evidence>
<dbReference type="OrthoDB" id="9798632at2"/>
<dbReference type="Gene3D" id="3.40.50.720">
    <property type="entry name" value="NAD(P)-binding Rossmann-like Domain"/>
    <property type="match status" value="1"/>
</dbReference>
<accession>A0A845AER9</accession>
<feature type="domain" description="NAD(P)-binding" evidence="1">
    <location>
        <begin position="11"/>
        <end position="165"/>
    </location>
</feature>
<dbReference type="Proteomes" id="UP000439780">
    <property type="component" value="Unassembled WGS sequence"/>
</dbReference>
<sequence>MSEPMRVALVGATGLVGRSIVNECVGREDLRLGAIARREMALPRGARMEMFVADPARWGEVVESLKPQAVICAIGTTWAKAGRDEGAFRSVDHDLVLDFAGACRKLGVRRFVAVSSVGADAHSKGFYLRVKGETERDLAKLGFERLDILRPGLLRGRRDGDRRFAERAGIVLSPLINPFLGGRLRRYRAIDSQTVARAALYLAMRPVRGRFVHENAEILRAARHLPEPVAIPN</sequence>
<dbReference type="PANTHER" id="PTHR14097">
    <property type="entry name" value="OXIDOREDUCTASE HTATIP2"/>
    <property type="match status" value="1"/>
</dbReference>
<dbReference type="SUPFAM" id="SSF51735">
    <property type="entry name" value="NAD(P)-binding Rossmann-fold domains"/>
    <property type="match status" value="1"/>
</dbReference>
<dbReference type="InterPro" id="IPR016040">
    <property type="entry name" value="NAD(P)-bd_dom"/>
</dbReference>
<dbReference type="AlphaFoldDB" id="A0A845AER9"/>
<dbReference type="PANTHER" id="PTHR14097:SF7">
    <property type="entry name" value="OXIDOREDUCTASE HTATIP2"/>
    <property type="match status" value="1"/>
</dbReference>
<dbReference type="Pfam" id="PF13460">
    <property type="entry name" value="NAD_binding_10"/>
    <property type="match status" value="1"/>
</dbReference>
<protein>
    <submittedName>
        <fullName evidence="2">NAD(P)H-binding protein</fullName>
    </submittedName>
</protein>
<keyword evidence="3" id="KW-1185">Reference proteome</keyword>
<comment type="caution">
    <text evidence="2">The sequence shown here is derived from an EMBL/GenBank/DDBJ whole genome shotgun (WGS) entry which is preliminary data.</text>
</comment>
<proteinExistence type="predicted"/>
<name>A0A845AER9_9SPHN</name>
<evidence type="ECO:0000259" key="1">
    <source>
        <dbReference type="Pfam" id="PF13460"/>
    </source>
</evidence>
<dbReference type="EMBL" id="WTYA01000001">
    <property type="protein sequence ID" value="MXP27295.1"/>
    <property type="molecule type" value="Genomic_DNA"/>
</dbReference>
<organism evidence="2 3">
    <name type="scientific">Qipengyuania algicida</name>
    <dbReference type="NCBI Taxonomy" id="1836209"/>
    <lineage>
        <taxon>Bacteria</taxon>
        <taxon>Pseudomonadati</taxon>
        <taxon>Pseudomonadota</taxon>
        <taxon>Alphaproteobacteria</taxon>
        <taxon>Sphingomonadales</taxon>
        <taxon>Erythrobacteraceae</taxon>
        <taxon>Qipengyuania</taxon>
    </lineage>
</organism>
<evidence type="ECO:0000313" key="2">
    <source>
        <dbReference type="EMBL" id="MXP27295.1"/>
    </source>
</evidence>
<gene>
    <name evidence="2" type="ORF">GRI58_00470</name>
</gene>